<proteinExistence type="predicted"/>
<dbReference type="AlphaFoldDB" id="A0A6L4X2R1"/>
<evidence type="ECO:0000313" key="2">
    <source>
        <dbReference type="EMBL" id="KAB8289291.1"/>
    </source>
</evidence>
<sequence length="33" mass="3485">MAVTLYSAQSAPGITPDKTTRISQTSTTNDKEA</sequence>
<evidence type="ECO:0000256" key="1">
    <source>
        <dbReference type="SAM" id="MobiDB-lite"/>
    </source>
</evidence>
<feature type="region of interest" description="Disordered" evidence="1">
    <location>
        <begin position="1"/>
        <end position="33"/>
    </location>
</feature>
<feature type="compositionally biased region" description="Polar residues" evidence="1">
    <location>
        <begin position="21"/>
        <end position="33"/>
    </location>
</feature>
<protein>
    <submittedName>
        <fullName evidence="2">Uncharacterized protein</fullName>
    </submittedName>
</protein>
<dbReference type="EMBL" id="WBSM01000001">
    <property type="protein sequence ID" value="KAB8289291.1"/>
    <property type="molecule type" value="Genomic_DNA"/>
</dbReference>
<evidence type="ECO:0000313" key="3">
    <source>
        <dbReference type="Proteomes" id="UP000482084"/>
    </source>
</evidence>
<reference evidence="2 3" key="1">
    <citation type="submission" date="2019-10" db="EMBL/GenBank/DDBJ databases">
        <title>Characterization of the phylogenetic diversity of two novel species belonging to the genus Bifidobacterium: Bifidobacterium cebidarum sp. nov. and Bifidobacterium leontopitheci sp. nov.</title>
        <authorList>
            <person name="Lugli G.A."/>
            <person name="Duranti S."/>
            <person name="Milani C."/>
            <person name="Turroni F."/>
            <person name="Ventura M."/>
        </authorList>
    </citation>
    <scope>NUCLEOTIDE SEQUENCE [LARGE SCALE GENOMIC DNA]</scope>
    <source>
        <strain evidence="2 3">DSM 100688</strain>
    </source>
</reference>
<gene>
    <name evidence="2" type="ORF">DSM100688_0371</name>
</gene>
<keyword evidence="3" id="KW-1185">Reference proteome</keyword>
<accession>A0A6L4X2R1</accession>
<feature type="compositionally biased region" description="Polar residues" evidence="1">
    <location>
        <begin position="1"/>
        <end position="12"/>
    </location>
</feature>
<dbReference type="Proteomes" id="UP000482084">
    <property type="component" value="Unassembled WGS sequence"/>
</dbReference>
<name>A0A6L4X2R1_9BIFI</name>
<organism evidence="2 3">
    <name type="scientific">Bifidobacterium ramosum</name>
    <dbReference type="NCBI Taxonomy" id="1798158"/>
    <lineage>
        <taxon>Bacteria</taxon>
        <taxon>Bacillati</taxon>
        <taxon>Actinomycetota</taxon>
        <taxon>Actinomycetes</taxon>
        <taxon>Bifidobacteriales</taxon>
        <taxon>Bifidobacteriaceae</taxon>
        <taxon>Bifidobacterium</taxon>
    </lineage>
</organism>
<comment type="caution">
    <text evidence="2">The sequence shown here is derived from an EMBL/GenBank/DDBJ whole genome shotgun (WGS) entry which is preliminary data.</text>
</comment>